<dbReference type="RefSeq" id="WP_131988558.1">
    <property type="nucleotide sequence ID" value="NZ_SMKL01000110.1"/>
</dbReference>
<dbReference type="PANTHER" id="PTHR23531">
    <property type="entry name" value="QUINOLENE RESISTANCE PROTEIN NORA"/>
    <property type="match status" value="1"/>
</dbReference>
<proteinExistence type="predicted"/>
<keyword evidence="3 5" id="KW-1133">Transmembrane helix</keyword>
<dbReference type="GO" id="GO:0005886">
    <property type="term" value="C:plasma membrane"/>
    <property type="evidence" value="ECO:0007669"/>
    <property type="project" value="UniProtKB-SubCell"/>
</dbReference>
<evidence type="ECO:0000256" key="3">
    <source>
        <dbReference type="ARBA" id="ARBA00022989"/>
    </source>
</evidence>
<feature type="transmembrane region" description="Helical" evidence="5">
    <location>
        <begin position="151"/>
        <end position="170"/>
    </location>
</feature>
<feature type="transmembrane region" description="Helical" evidence="5">
    <location>
        <begin position="374"/>
        <end position="392"/>
    </location>
</feature>
<protein>
    <submittedName>
        <fullName evidence="7">MFS transporter</fullName>
    </submittedName>
</protein>
<feature type="transmembrane region" description="Helical" evidence="5">
    <location>
        <begin position="288"/>
        <end position="305"/>
    </location>
</feature>
<name>A0A4R4RBF8_9ACTN</name>
<keyword evidence="8" id="KW-1185">Reference proteome</keyword>
<dbReference type="EMBL" id="SMKL01000110">
    <property type="protein sequence ID" value="TDC46059.1"/>
    <property type="molecule type" value="Genomic_DNA"/>
</dbReference>
<dbReference type="InterPro" id="IPR036259">
    <property type="entry name" value="MFS_trans_sf"/>
</dbReference>
<organism evidence="7 8">
    <name type="scientific">Jiangella ureilytica</name>
    <dbReference type="NCBI Taxonomy" id="2530374"/>
    <lineage>
        <taxon>Bacteria</taxon>
        <taxon>Bacillati</taxon>
        <taxon>Actinomycetota</taxon>
        <taxon>Actinomycetes</taxon>
        <taxon>Jiangellales</taxon>
        <taxon>Jiangellaceae</taxon>
        <taxon>Jiangella</taxon>
    </lineage>
</organism>
<dbReference type="InterPro" id="IPR011701">
    <property type="entry name" value="MFS"/>
</dbReference>
<dbReference type="Pfam" id="PF07690">
    <property type="entry name" value="MFS_1"/>
    <property type="match status" value="1"/>
</dbReference>
<comment type="caution">
    <text evidence="7">The sequence shown here is derived from an EMBL/GenBank/DDBJ whole genome shotgun (WGS) entry which is preliminary data.</text>
</comment>
<dbReference type="Gene3D" id="1.20.1250.20">
    <property type="entry name" value="MFS general substrate transporter like domains"/>
    <property type="match status" value="1"/>
</dbReference>
<accession>A0A4R4RBF8</accession>
<dbReference type="InterPro" id="IPR020846">
    <property type="entry name" value="MFS_dom"/>
</dbReference>
<feature type="transmembrane region" description="Helical" evidence="5">
    <location>
        <begin position="28"/>
        <end position="53"/>
    </location>
</feature>
<dbReference type="PANTHER" id="PTHR23531:SF1">
    <property type="entry name" value="QUINOLENE RESISTANCE PROTEIN NORA"/>
    <property type="match status" value="1"/>
</dbReference>
<evidence type="ECO:0000256" key="4">
    <source>
        <dbReference type="ARBA" id="ARBA00023136"/>
    </source>
</evidence>
<evidence type="ECO:0000259" key="6">
    <source>
        <dbReference type="PROSITE" id="PS50850"/>
    </source>
</evidence>
<sequence>MTTATLAVAPAPATVPTVVHPPLISRALLLRFVTIVGSSLGFYLPLSVVPLVAEASGSTGTAGLATGALLAASIAGEVATPRLVARFGYRAALTGGLVLLGAPTLLLVVSSELAAVVAVNLVRGLGFGVTIVAGGALTAALLPAQRRGEGLALVGVVGGIPALVALPFGVWAAGQWGAGTVFTVTAAATLLSLVAVPGLPSRTTSAGGSQSDEHGHGVLAGLRDAGLVRPSVVFAASTVAIGVLVTFLPLATGSASVAAAALLVQPATASAARWVAGRLGDRHGQARLLVPGLMLAAVGLLGVAATGSPIAVVAGSAVFGAGFGVLQNATLALMYSRVRPEGYGAVSAIWNAAYDAGMAVGAAGAGIVAAGAGYPAVFALTAALLLPALVPARRELRLGTR</sequence>
<evidence type="ECO:0000313" key="8">
    <source>
        <dbReference type="Proteomes" id="UP000295621"/>
    </source>
</evidence>
<dbReference type="Proteomes" id="UP000295621">
    <property type="component" value="Unassembled WGS sequence"/>
</dbReference>
<evidence type="ECO:0000256" key="5">
    <source>
        <dbReference type="SAM" id="Phobius"/>
    </source>
</evidence>
<feature type="transmembrane region" description="Helical" evidence="5">
    <location>
        <begin position="125"/>
        <end position="144"/>
    </location>
</feature>
<feature type="transmembrane region" description="Helical" evidence="5">
    <location>
        <begin position="348"/>
        <end position="368"/>
    </location>
</feature>
<gene>
    <name evidence="7" type="ORF">E1212_27725</name>
</gene>
<feature type="domain" description="Major facilitator superfamily (MFS) profile" evidence="6">
    <location>
        <begin position="27"/>
        <end position="394"/>
    </location>
</feature>
<evidence type="ECO:0000256" key="1">
    <source>
        <dbReference type="ARBA" id="ARBA00004651"/>
    </source>
</evidence>
<dbReference type="AlphaFoldDB" id="A0A4R4RBF8"/>
<dbReference type="InterPro" id="IPR052714">
    <property type="entry name" value="MFS_Exporter"/>
</dbReference>
<dbReference type="OrthoDB" id="5189108at2"/>
<dbReference type="PROSITE" id="PS50850">
    <property type="entry name" value="MFS"/>
    <property type="match status" value="1"/>
</dbReference>
<feature type="transmembrane region" description="Helical" evidence="5">
    <location>
        <begin position="59"/>
        <end position="79"/>
    </location>
</feature>
<feature type="transmembrane region" description="Helical" evidence="5">
    <location>
        <begin position="311"/>
        <end position="336"/>
    </location>
</feature>
<evidence type="ECO:0000313" key="7">
    <source>
        <dbReference type="EMBL" id="TDC46059.1"/>
    </source>
</evidence>
<feature type="transmembrane region" description="Helical" evidence="5">
    <location>
        <begin position="176"/>
        <end position="196"/>
    </location>
</feature>
<keyword evidence="2 5" id="KW-0812">Transmembrane</keyword>
<reference evidence="7 8" key="1">
    <citation type="submission" date="2019-02" db="EMBL/GenBank/DDBJ databases">
        <title>Draft genome sequences of novel Actinobacteria.</title>
        <authorList>
            <person name="Sahin N."/>
            <person name="Ay H."/>
            <person name="Saygin H."/>
        </authorList>
    </citation>
    <scope>NUCLEOTIDE SEQUENCE [LARGE SCALE GENOMIC DNA]</scope>
    <source>
        <strain evidence="7 8">KC603</strain>
    </source>
</reference>
<dbReference type="SUPFAM" id="SSF103473">
    <property type="entry name" value="MFS general substrate transporter"/>
    <property type="match status" value="1"/>
</dbReference>
<dbReference type="GO" id="GO:0022857">
    <property type="term" value="F:transmembrane transporter activity"/>
    <property type="evidence" value="ECO:0007669"/>
    <property type="project" value="InterPro"/>
</dbReference>
<comment type="subcellular location">
    <subcellularLocation>
        <location evidence="1">Cell membrane</location>
        <topology evidence="1">Multi-pass membrane protein</topology>
    </subcellularLocation>
</comment>
<evidence type="ECO:0000256" key="2">
    <source>
        <dbReference type="ARBA" id="ARBA00022692"/>
    </source>
</evidence>
<keyword evidence="4 5" id="KW-0472">Membrane</keyword>
<feature type="transmembrane region" description="Helical" evidence="5">
    <location>
        <begin position="257"/>
        <end position="276"/>
    </location>
</feature>
<feature type="transmembrane region" description="Helical" evidence="5">
    <location>
        <begin position="91"/>
        <end position="119"/>
    </location>
</feature>
<feature type="transmembrane region" description="Helical" evidence="5">
    <location>
        <begin position="232"/>
        <end position="251"/>
    </location>
</feature>